<reference evidence="1 2" key="1">
    <citation type="submission" date="2022-05" db="EMBL/GenBank/DDBJ databases">
        <authorList>
            <consortium name="Genoscope - CEA"/>
            <person name="William W."/>
        </authorList>
    </citation>
    <scope>NUCLEOTIDE SEQUENCE [LARGE SCALE GENOMIC DNA]</scope>
</reference>
<comment type="caution">
    <text evidence="1">The sequence shown here is derived from an EMBL/GenBank/DDBJ whole genome shotgun (WGS) entry which is preliminary data.</text>
</comment>
<proteinExistence type="predicted"/>
<evidence type="ECO:0000313" key="1">
    <source>
        <dbReference type="EMBL" id="CAH3177292.1"/>
    </source>
</evidence>
<accession>A0ABN8RIX9</accession>
<evidence type="ECO:0000313" key="2">
    <source>
        <dbReference type="Proteomes" id="UP001159405"/>
    </source>
</evidence>
<protein>
    <submittedName>
        <fullName evidence="1">Uncharacterized protein</fullName>
    </submittedName>
</protein>
<organism evidence="1 2">
    <name type="scientific">Porites lobata</name>
    <dbReference type="NCBI Taxonomy" id="104759"/>
    <lineage>
        <taxon>Eukaryota</taxon>
        <taxon>Metazoa</taxon>
        <taxon>Cnidaria</taxon>
        <taxon>Anthozoa</taxon>
        <taxon>Hexacorallia</taxon>
        <taxon>Scleractinia</taxon>
        <taxon>Fungiina</taxon>
        <taxon>Poritidae</taxon>
        <taxon>Porites</taxon>
    </lineage>
</organism>
<dbReference type="Proteomes" id="UP001159405">
    <property type="component" value="Unassembled WGS sequence"/>
</dbReference>
<feature type="non-terminal residue" evidence="1">
    <location>
        <position position="1"/>
    </location>
</feature>
<gene>
    <name evidence="1" type="ORF">PLOB_00019160</name>
</gene>
<name>A0ABN8RIX9_9CNID</name>
<dbReference type="EMBL" id="CALNXK010000223">
    <property type="protein sequence ID" value="CAH3177292.1"/>
    <property type="molecule type" value="Genomic_DNA"/>
</dbReference>
<sequence length="85" mass="9794">VDDLGPWELTSRKSKMAGGRQCRRHSWFSLVFHLFCKKNVCAWQIEHEACIVILRGHLNANPNQKLALISRTVILSFFDQISKQA</sequence>
<keyword evidence="2" id="KW-1185">Reference proteome</keyword>